<organism evidence="2">
    <name type="scientific">metagenome</name>
    <dbReference type="NCBI Taxonomy" id="256318"/>
    <lineage>
        <taxon>unclassified sequences</taxon>
        <taxon>metagenomes</taxon>
    </lineage>
</organism>
<dbReference type="EMBL" id="UIDG01000418">
    <property type="protein sequence ID" value="SUS07627.1"/>
    <property type="molecule type" value="Genomic_DNA"/>
</dbReference>
<dbReference type="InterPro" id="IPR012427">
    <property type="entry name" value="DUF1622"/>
</dbReference>
<dbReference type="Pfam" id="PF07784">
    <property type="entry name" value="DUF1622"/>
    <property type="match status" value="1"/>
</dbReference>
<dbReference type="PANTHER" id="PTHR38468">
    <property type="entry name" value="SLL0939 PROTEIN"/>
    <property type="match status" value="1"/>
</dbReference>
<evidence type="ECO:0000313" key="2">
    <source>
        <dbReference type="EMBL" id="SUS07627.1"/>
    </source>
</evidence>
<dbReference type="PANTHER" id="PTHR38468:SF1">
    <property type="entry name" value="SLL0939 PROTEIN"/>
    <property type="match status" value="1"/>
</dbReference>
<feature type="transmembrane region" description="Helical" evidence="1">
    <location>
        <begin position="60"/>
        <end position="78"/>
    </location>
</feature>
<name>A0A380THZ0_9ZZZZ</name>
<protein>
    <recommendedName>
        <fullName evidence="3">DUF1622 domain-containing protein</fullName>
    </recommendedName>
</protein>
<sequence>MTELAHLLGGLAEALKLVLEGAALIAVICGIVSAASLAASVARTRSATALIDLRIRFGSWLAVALEFQLGADIVATTVGPSADALIQLGLVALIRTFLNFFLGRELAEQAKLKQAITTPTATGT</sequence>
<feature type="transmembrane region" description="Helical" evidence="1">
    <location>
        <begin position="17"/>
        <end position="39"/>
    </location>
</feature>
<dbReference type="AlphaFoldDB" id="A0A380THZ0"/>
<accession>A0A380THZ0</accession>
<keyword evidence="1" id="KW-0812">Transmembrane</keyword>
<keyword evidence="1" id="KW-0472">Membrane</keyword>
<feature type="transmembrane region" description="Helical" evidence="1">
    <location>
        <begin position="84"/>
        <end position="103"/>
    </location>
</feature>
<proteinExistence type="predicted"/>
<evidence type="ECO:0000256" key="1">
    <source>
        <dbReference type="SAM" id="Phobius"/>
    </source>
</evidence>
<reference evidence="2" key="1">
    <citation type="submission" date="2018-07" db="EMBL/GenBank/DDBJ databases">
        <authorList>
            <person name="Quirk P.G."/>
            <person name="Krulwich T.A."/>
        </authorList>
    </citation>
    <scope>NUCLEOTIDE SEQUENCE</scope>
</reference>
<gene>
    <name evidence="2" type="ORF">DF3PB_4750003</name>
</gene>
<evidence type="ECO:0008006" key="3">
    <source>
        <dbReference type="Google" id="ProtNLM"/>
    </source>
</evidence>
<keyword evidence="1" id="KW-1133">Transmembrane helix</keyword>